<reference evidence="12" key="1">
    <citation type="journal article" date="2019" name="Int. J. Syst. Evol. Microbiol.">
        <title>The Global Catalogue of Microorganisms (GCM) 10K type strain sequencing project: providing services to taxonomists for standard genome sequencing and annotation.</title>
        <authorList>
            <consortium name="The Broad Institute Genomics Platform"/>
            <consortium name="The Broad Institute Genome Sequencing Center for Infectious Disease"/>
            <person name="Wu L."/>
            <person name="Ma J."/>
        </authorList>
    </citation>
    <scope>NUCLEOTIDE SEQUENCE [LARGE SCALE GENOMIC DNA]</scope>
    <source>
        <strain evidence="12">ZS-35-S2</strain>
    </source>
</reference>
<dbReference type="Proteomes" id="UP001596203">
    <property type="component" value="Unassembled WGS sequence"/>
</dbReference>
<feature type="compositionally biased region" description="Basic and acidic residues" evidence="7">
    <location>
        <begin position="364"/>
        <end position="376"/>
    </location>
</feature>
<evidence type="ECO:0000256" key="4">
    <source>
        <dbReference type="ARBA" id="ARBA00022833"/>
    </source>
</evidence>
<evidence type="ECO:0000256" key="3">
    <source>
        <dbReference type="ARBA" id="ARBA00022723"/>
    </source>
</evidence>
<dbReference type="InterPro" id="IPR001959">
    <property type="entry name" value="Transposase"/>
</dbReference>
<protein>
    <submittedName>
        <fullName evidence="11">RNA-guided endonuclease InsQ/TnpB family protein</fullName>
    </submittedName>
</protein>
<evidence type="ECO:0000256" key="1">
    <source>
        <dbReference type="ARBA" id="ARBA00008761"/>
    </source>
</evidence>
<dbReference type="EMBL" id="JBHSPR010000008">
    <property type="protein sequence ID" value="MFC6016956.1"/>
    <property type="molecule type" value="Genomic_DNA"/>
</dbReference>
<keyword evidence="4" id="KW-0862">Zinc</keyword>
<gene>
    <name evidence="11" type="ORF">ACFP2T_12155</name>
</gene>
<feature type="region of interest" description="Disordered" evidence="7">
    <location>
        <begin position="353"/>
        <end position="402"/>
    </location>
</feature>
<name>A0ABW1K5B0_9ACTN</name>
<keyword evidence="12" id="KW-1185">Reference proteome</keyword>
<evidence type="ECO:0000256" key="2">
    <source>
        <dbReference type="ARBA" id="ARBA00022578"/>
    </source>
</evidence>
<evidence type="ECO:0000313" key="12">
    <source>
        <dbReference type="Proteomes" id="UP001596203"/>
    </source>
</evidence>
<dbReference type="NCBIfam" id="NF040570">
    <property type="entry name" value="guided_TnpB"/>
    <property type="match status" value="1"/>
</dbReference>
<evidence type="ECO:0000259" key="10">
    <source>
        <dbReference type="Pfam" id="PF12323"/>
    </source>
</evidence>
<keyword evidence="2" id="KW-0815">Transposition</keyword>
<keyword evidence="11" id="KW-0540">Nuclease</keyword>
<dbReference type="Pfam" id="PF12323">
    <property type="entry name" value="HTH_OrfB_IS605"/>
    <property type="match status" value="1"/>
</dbReference>
<keyword evidence="5" id="KW-0238">DNA-binding</keyword>
<comment type="similarity">
    <text evidence="1">In the C-terminal section; belongs to the transposase 35 family.</text>
</comment>
<keyword evidence="6" id="KW-0233">DNA recombination</keyword>
<dbReference type="InterPro" id="IPR021027">
    <property type="entry name" value="Transposase_put_HTH"/>
</dbReference>
<keyword evidence="11" id="KW-0378">Hydrolase</keyword>
<keyword evidence="11" id="KW-0255">Endonuclease</keyword>
<evidence type="ECO:0000313" key="11">
    <source>
        <dbReference type="EMBL" id="MFC6016956.1"/>
    </source>
</evidence>
<accession>A0ABW1K5B0</accession>
<evidence type="ECO:0000256" key="6">
    <source>
        <dbReference type="ARBA" id="ARBA00023172"/>
    </source>
</evidence>
<dbReference type="InterPro" id="IPR010095">
    <property type="entry name" value="Cas12f1-like_TNB"/>
</dbReference>
<proteinExistence type="inferred from homology"/>
<feature type="domain" description="Transposase putative helix-turn-helix" evidence="10">
    <location>
        <begin position="5"/>
        <end position="45"/>
    </location>
</feature>
<feature type="compositionally biased region" description="Basic and acidic residues" evidence="7">
    <location>
        <begin position="391"/>
        <end position="402"/>
    </location>
</feature>
<evidence type="ECO:0000256" key="7">
    <source>
        <dbReference type="SAM" id="MobiDB-lite"/>
    </source>
</evidence>
<dbReference type="GO" id="GO:0004519">
    <property type="term" value="F:endonuclease activity"/>
    <property type="evidence" value="ECO:0007669"/>
    <property type="project" value="UniProtKB-KW"/>
</dbReference>
<dbReference type="Pfam" id="PF07282">
    <property type="entry name" value="Cas12f1-like_TNB"/>
    <property type="match status" value="1"/>
</dbReference>
<sequence>MGRFTAFRFTIDASTAQSAVLARHAGAARFGFNQCLAIVKQALDARRVDGSVTVPWSGFDLINAFNQWKRGEDAGRVIVVDRQGSASVKVTGLRWRTQVFEEAAVDLGRAEIRFVTVSHRAGRWTVSVTVRAADLHPNLQHPNDQHPNLEGPGGNGGWVGVDRGLTAFVVAATTTGRQVLRITPPRPLRTGQARLRHLSRAVTRKRNGSTNRTRAAARLGRAHDRIRNIRHEFLHEVANRLVQTHDRLAFEDLHITGMMANHRLAAAISDAGWGHPYRIVGYKQAWRHGHLTLVDRFYPSTKTCHHCGQIATGMPLSTRVFDCPGCGCRLDRDLNAAINLAIWAERHHAQIRDPDARGPVTNASREDGSGPRDRAGETSLDDGGTPPTPHGEVRTPEKGGVT</sequence>
<feature type="domain" description="Cas12f1-like TNB" evidence="9">
    <location>
        <begin position="273"/>
        <end position="340"/>
    </location>
</feature>
<feature type="domain" description="Probable transposase IS891/IS1136/IS1341" evidence="8">
    <location>
        <begin position="159"/>
        <end position="260"/>
    </location>
</feature>
<comment type="caution">
    <text evidence="11">The sequence shown here is derived from an EMBL/GenBank/DDBJ whole genome shotgun (WGS) entry which is preliminary data.</text>
</comment>
<evidence type="ECO:0000259" key="8">
    <source>
        <dbReference type="Pfam" id="PF01385"/>
    </source>
</evidence>
<keyword evidence="3" id="KW-0479">Metal-binding</keyword>
<organism evidence="11 12">
    <name type="scientific">Plantactinospora solaniradicis</name>
    <dbReference type="NCBI Taxonomy" id="1723736"/>
    <lineage>
        <taxon>Bacteria</taxon>
        <taxon>Bacillati</taxon>
        <taxon>Actinomycetota</taxon>
        <taxon>Actinomycetes</taxon>
        <taxon>Micromonosporales</taxon>
        <taxon>Micromonosporaceae</taxon>
        <taxon>Plantactinospora</taxon>
    </lineage>
</organism>
<dbReference type="RefSeq" id="WP_377420802.1">
    <property type="nucleotide sequence ID" value="NZ_JBHSPR010000008.1"/>
</dbReference>
<dbReference type="Pfam" id="PF01385">
    <property type="entry name" value="OrfB_IS605"/>
    <property type="match status" value="1"/>
</dbReference>
<evidence type="ECO:0000259" key="9">
    <source>
        <dbReference type="Pfam" id="PF07282"/>
    </source>
</evidence>
<evidence type="ECO:0000256" key="5">
    <source>
        <dbReference type="ARBA" id="ARBA00023125"/>
    </source>
</evidence>